<accession>A0A518APN9</accession>
<gene>
    <name evidence="1" type="ORF">Pan181_28880</name>
</gene>
<name>A0A518APN9_9BACT</name>
<sequence length="68" mass="8325">MKTMKRQENRNRPRLWPYQRPLTEKGEKETEVSKLTVLRYLYNHLLIPLRFKNTWIFLFLGALISECD</sequence>
<evidence type="ECO:0000313" key="2">
    <source>
        <dbReference type="Proteomes" id="UP000315750"/>
    </source>
</evidence>
<organism evidence="1 2">
    <name type="scientific">Aeoliella mucimassa</name>
    <dbReference type="NCBI Taxonomy" id="2527972"/>
    <lineage>
        <taxon>Bacteria</taxon>
        <taxon>Pseudomonadati</taxon>
        <taxon>Planctomycetota</taxon>
        <taxon>Planctomycetia</taxon>
        <taxon>Pirellulales</taxon>
        <taxon>Lacipirellulaceae</taxon>
        <taxon>Aeoliella</taxon>
    </lineage>
</organism>
<reference evidence="1 2" key="1">
    <citation type="submission" date="2019-02" db="EMBL/GenBank/DDBJ databases">
        <title>Deep-cultivation of Planctomycetes and their phenomic and genomic characterization uncovers novel biology.</title>
        <authorList>
            <person name="Wiegand S."/>
            <person name="Jogler M."/>
            <person name="Boedeker C."/>
            <person name="Pinto D."/>
            <person name="Vollmers J."/>
            <person name="Rivas-Marin E."/>
            <person name="Kohn T."/>
            <person name="Peeters S.H."/>
            <person name="Heuer A."/>
            <person name="Rast P."/>
            <person name="Oberbeckmann S."/>
            <person name="Bunk B."/>
            <person name="Jeske O."/>
            <person name="Meyerdierks A."/>
            <person name="Storesund J.E."/>
            <person name="Kallscheuer N."/>
            <person name="Luecker S."/>
            <person name="Lage O.M."/>
            <person name="Pohl T."/>
            <person name="Merkel B.J."/>
            <person name="Hornburger P."/>
            <person name="Mueller R.-W."/>
            <person name="Bruemmer F."/>
            <person name="Labrenz M."/>
            <person name="Spormann A.M."/>
            <person name="Op den Camp H."/>
            <person name="Overmann J."/>
            <person name="Amann R."/>
            <person name="Jetten M.S.M."/>
            <person name="Mascher T."/>
            <person name="Medema M.H."/>
            <person name="Devos D.P."/>
            <person name="Kaster A.-K."/>
            <person name="Ovreas L."/>
            <person name="Rohde M."/>
            <person name="Galperin M.Y."/>
            <person name="Jogler C."/>
        </authorList>
    </citation>
    <scope>NUCLEOTIDE SEQUENCE [LARGE SCALE GENOMIC DNA]</scope>
    <source>
        <strain evidence="1 2">Pan181</strain>
    </source>
</reference>
<keyword evidence="2" id="KW-1185">Reference proteome</keyword>
<dbReference type="Proteomes" id="UP000315750">
    <property type="component" value="Chromosome"/>
</dbReference>
<dbReference type="AlphaFoldDB" id="A0A518APN9"/>
<dbReference type="EMBL" id="CP036278">
    <property type="protein sequence ID" value="QDU56678.1"/>
    <property type="molecule type" value="Genomic_DNA"/>
</dbReference>
<proteinExistence type="predicted"/>
<dbReference type="KEGG" id="amuc:Pan181_28880"/>
<protein>
    <submittedName>
        <fullName evidence="1">Uncharacterized protein</fullName>
    </submittedName>
</protein>
<evidence type="ECO:0000313" key="1">
    <source>
        <dbReference type="EMBL" id="QDU56678.1"/>
    </source>
</evidence>